<evidence type="ECO:0000313" key="2">
    <source>
        <dbReference type="Proteomes" id="UP000078200"/>
    </source>
</evidence>
<organism evidence="1 2">
    <name type="scientific">Glossina austeni</name>
    <name type="common">Savannah tsetse fly</name>
    <dbReference type="NCBI Taxonomy" id="7395"/>
    <lineage>
        <taxon>Eukaryota</taxon>
        <taxon>Metazoa</taxon>
        <taxon>Ecdysozoa</taxon>
        <taxon>Arthropoda</taxon>
        <taxon>Hexapoda</taxon>
        <taxon>Insecta</taxon>
        <taxon>Pterygota</taxon>
        <taxon>Neoptera</taxon>
        <taxon>Endopterygota</taxon>
        <taxon>Diptera</taxon>
        <taxon>Brachycera</taxon>
        <taxon>Muscomorpha</taxon>
        <taxon>Hippoboscoidea</taxon>
        <taxon>Glossinidae</taxon>
        <taxon>Glossina</taxon>
    </lineage>
</organism>
<evidence type="ECO:0000313" key="1">
    <source>
        <dbReference type="EnsemblMetazoa" id="GAUT048558-PA"/>
    </source>
</evidence>
<reference evidence="1" key="1">
    <citation type="submission" date="2020-05" db="UniProtKB">
        <authorList>
            <consortium name="EnsemblMetazoa"/>
        </authorList>
    </citation>
    <scope>IDENTIFICATION</scope>
    <source>
        <strain evidence="1">TTRI</strain>
    </source>
</reference>
<keyword evidence="2" id="KW-1185">Reference proteome</keyword>
<protein>
    <submittedName>
        <fullName evidence="1">Uncharacterized protein</fullName>
    </submittedName>
</protein>
<dbReference type="EnsemblMetazoa" id="GAUT048558-RA">
    <property type="protein sequence ID" value="GAUT048558-PA"/>
    <property type="gene ID" value="GAUT048558"/>
</dbReference>
<dbReference type="VEuPathDB" id="VectorBase:GAUT048558"/>
<accession>A0A1A9VV06</accession>
<sequence>MFYIYTHRGPYSTFYENLFDVVKITNNIYRDTTTEIHMYCDDDDDDDMYCDEFFIAAALFICLLNISPTKAICIGYDHFGKYPSALTERHREDGALEMSYNYAIFKKGLRTV</sequence>
<name>A0A1A9VV06_GLOAU</name>
<dbReference type="AlphaFoldDB" id="A0A1A9VV06"/>
<dbReference type="Proteomes" id="UP000078200">
    <property type="component" value="Unassembled WGS sequence"/>
</dbReference>
<proteinExistence type="predicted"/>